<name>A0A0S7BM54_9CHLR</name>
<dbReference type="Pfam" id="PF07698">
    <property type="entry name" value="7TM-7TMR_HD"/>
    <property type="match status" value="1"/>
</dbReference>
<feature type="compositionally biased region" description="Polar residues" evidence="1">
    <location>
        <begin position="695"/>
        <end position="708"/>
    </location>
</feature>
<evidence type="ECO:0000313" key="5">
    <source>
        <dbReference type="Proteomes" id="UP000053370"/>
    </source>
</evidence>
<dbReference type="PANTHER" id="PTHR36442:SF1">
    <property type="entry name" value="CYCLIC-DI-AMP PHOSPHODIESTERASE PGPH"/>
    <property type="match status" value="1"/>
</dbReference>
<dbReference type="Pfam" id="PF07697">
    <property type="entry name" value="7TMR-HDED"/>
    <property type="match status" value="1"/>
</dbReference>
<dbReference type="PATRIC" id="fig|1678840.3.peg.2802"/>
<dbReference type="SUPFAM" id="SSF109604">
    <property type="entry name" value="HD-domain/PDEase-like"/>
    <property type="match status" value="1"/>
</dbReference>
<feature type="transmembrane region" description="Helical" evidence="2">
    <location>
        <begin position="272"/>
        <end position="291"/>
    </location>
</feature>
<dbReference type="RefSeq" id="WP_062282389.1">
    <property type="nucleotide sequence ID" value="NZ_DF968181.1"/>
</dbReference>
<dbReference type="Proteomes" id="UP000053370">
    <property type="component" value="Unassembled WGS sequence"/>
</dbReference>
<keyword evidence="2" id="KW-0812">Transmembrane</keyword>
<dbReference type="EMBL" id="DF968181">
    <property type="protein sequence ID" value="GAP41357.1"/>
    <property type="molecule type" value="Genomic_DNA"/>
</dbReference>
<feature type="transmembrane region" description="Helical" evidence="2">
    <location>
        <begin position="424"/>
        <end position="449"/>
    </location>
</feature>
<dbReference type="InterPro" id="IPR006674">
    <property type="entry name" value="HD_domain"/>
</dbReference>
<dbReference type="PANTHER" id="PTHR36442">
    <property type="entry name" value="CYCLIC-DI-AMP PHOSPHODIESTERASE PGPH"/>
    <property type="match status" value="1"/>
</dbReference>
<accession>A0A0S7BM54</accession>
<dbReference type="STRING" id="1678840.ATC1_131344"/>
<dbReference type="CDD" id="cd00077">
    <property type="entry name" value="HDc"/>
    <property type="match status" value="1"/>
</dbReference>
<dbReference type="SMART" id="SM00471">
    <property type="entry name" value="HDc"/>
    <property type="match status" value="1"/>
</dbReference>
<evidence type="ECO:0000256" key="1">
    <source>
        <dbReference type="SAM" id="MobiDB-lite"/>
    </source>
</evidence>
<gene>
    <name evidence="4" type="ORF">ATC1_131344</name>
</gene>
<dbReference type="InterPro" id="IPR052722">
    <property type="entry name" value="PgpH_phosphodiesterase"/>
</dbReference>
<dbReference type="OrthoDB" id="9806952at2"/>
<feature type="transmembrane region" description="Helical" evidence="2">
    <location>
        <begin position="303"/>
        <end position="321"/>
    </location>
</feature>
<keyword evidence="2" id="KW-1133">Transmembrane helix</keyword>
<reference evidence="4" key="1">
    <citation type="journal article" date="2015" name="Genome Announc.">
        <title>Draft Genome Sequence of Anaerolineae Strain TC1, a Novel Isolate from a Methanogenic Wastewater Treatment System.</title>
        <authorList>
            <person name="Matsuura N."/>
            <person name="Tourlousse D.M."/>
            <person name="Sun L."/>
            <person name="Toyonaga M."/>
            <person name="Kuroda K."/>
            <person name="Ohashi A."/>
            <person name="Cruz R."/>
            <person name="Yamaguchi T."/>
            <person name="Sekiguchi Y."/>
        </authorList>
    </citation>
    <scope>NUCLEOTIDE SEQUENCE [LARGE SCALE GENOMIC DNA]</scope>
    <source>
        <strain evidence="4">TC1</strain>
    </source>
</reference>
<evidence type="ECO:0000259" key="3">
    <source>
        <dbReference type="PROSITE" id="PS51831"/>
    </source>
</evidence>
<proteinExistence type="predicted"/>
<dbReference type="InterPro" id="IPR003607">
    <property type="entry name" value="HD/PDEase_dom"/>
</dbReference>
<feature type="compositionally biased region" description="Acidic residues" evidence="1">
    <location>
        <begin position="711"/>
        <end position="721"/>
    </location>
</feature>
<keyword evidence="2" id="KW-0472">Membrane</keyword>
<feature type="transmembrane region" description="Helical" evidence="2">
    <location>
        <begin position="367"/>
        <end position="385"/>
    </location>
</feature>
<feature type="region of interest" description="Disordered" evidence="1">
    <location>
        <begin position="684"/>
        <end position="721"/>
    </location>
</feature>
<dbReference type="InterPro" id="IPR011621">
    <property type="entry name" value="Metal-dep_PHydrolase_7TM_intra"/>
</dbReference>
<keyword evidence="5" id="KW-1185">Reference proteome</keyword>
<dbReference type="AlphaFoldDB" id="A0A0S7BM54"/>
<evidence type="ECO:0000256" key="2">
    <source>
        <dbReference type="SAM" id="Phobius"/>
    </source>
</evidence>
<feature type="transmembrane region" description="Helical" evidence="2">
    <location>
        <begin position="333"/>
        <end position="360"/>
    </location>
</feature>
<feature type="transmembrane region" description="Helical" evidence="2">
    <location>
        <begin position="391"/>
        <end position="412"/>
    </location>
</feature>
<protein>
    <submittedName>
        <fullName evidence="4">Protein containing HDIG domain</fullName>
    </submittedName>
</protein>
<dbReference type="NCBIfam" id="TIGR00277">
    <property type="entry name" value="HDIG"/>
    <property type="match status" value="1"/>
</dbReference>
<sequence>MTESDSSTSISNNLKEKRRWRNLIYIVSVLLTFALLTIQISVRKSSYSLKIGDVTTQDILAPRTVTYISEILTEQARKDAEDIVGKVYLPADPTISRNQSQNLRSTFQFISTVREDEYASELQKIEDINKLVYVRLDESTIRQILDLSETDWNTVQTESQRVLEQVMQNSIRDTQVISRIENIPTMINYYINPQIADLINGITRKFVVPNSLYSEELTEKNKQEARDSVQARERTYVTNQTIVSRGQIITPLIFEALDEMGLVYSDNNRQRITAAACLVFGLALFALVFFLNDSSKVLRLRETLLLALLYLLFLFSARLIIPNRVILPYIFPIQALGLTIACLSGNRLGIIFSIIISILAPYDFTDAICYTTFYIVSSITGILVLRKGRQISSFFLAGLSSGFIGIPIILAYQFTNKATDAIGLLTLSAASILSGLFSVGITLFSQYLFSRFIGLATSLQLMEIIRPDSPLLQYILSTAPGTYQHSLMVANLSEQAAKEIGADPLLVRAGAMYHDAGKALNPSFFVENQVSGNLNLHDDISPKESAASIIQHVPDGVNLIKKYRLPERIIDFVEQHHGTNVTRYQLNQAMNSTDSDQTNISDFTYPGPSPQSKETALVMLADTCEARARADKPKNDEEIKDLVKSVFDYYSTSGQLDYAPLTLQDLTKIRESFIKVLRNTYHPRVRYPDQHTKSKNGSQKLSIKQKTNPAPEDDFFDSVVQ</sequence>
<dbReference type="PROSITE" id="PS51831">
    <property type="entry name" value="HD"/>
    <property type="match status" value="1"/>
</dbReference>
<feature type="domain" description="HD" evidence="3">
    <location>
        <begin position="482"/>
        <end position="627"/>
    </location>
</feature>
<dbReference type="InterPro" id="IPR011624">
    <property type="entry name" value="Metal-dep_PHydrolase_7TM_extra"/>
</dbReference>
<dbReference type="Pfam" id="PF01966">
    <property type="entry name" value="HD"/>
    <property type="match status" value="1"/>
</dbReference>
<dbReference type="InterPro" id="IPR006675">
    <property type="entry name" value="HDIG_dom"/>
</dbReference>
<evidence type="ECO:0000313" key="4">
    <source>
        <dbReference type="EMBL" id="GAP41357.1"/>
    </source>
</evidence>
<feature type="transmembrane region" description="Helical" evidence="2">
    <location>
        <begin position="23"/>
        <end position="42"/>
    </location>
</feature>
<dbReference type="Gene3D" id="1.10.3210.10">
    <property type="entry name" value="Hypothetical protein af1432"/>
    <property type="match status" value="1"/>
</dbReference>
<organism evidence="4">
    <name type="scientific">Flexilinea flocculi</name>
    <dbReference type="NCBI Taxonomy" id="1678840"/>
    <lineage>
        <taxon>Bacteria</taxon>
        <taxon>Bacillati</taxon>
        <taxon>Chloroflexota</taxon>
        <taxon>Anaerolineae</taxon>
        <taxon>Anaerolineales</taxon>
        <taxon>Anaerolineaceae</taxon>
        <taxon>Flexilinea</taxon>
    </lineage>
</organism>